<dbReference type="RefSeq" id="WP_059036041.1">
    <property type="nucleotide sequence ID" value="NZ_JAADZU010000026.1"/>
</dbReference>
<dbReference type="PANTHER" id="PTHR42659:SF9">
    <property type="entry name" value="XANTHINE DEHYDROGENASE FAD-BINDING SUBUNIT XDHB-RELATED"/>
    <property type="match status" value="1"/>
</dbReference>
<dbReference type="Pfam" id="PF00941">
    <property type="entry name" value="FAD_binding_5"/>
    <property type="match status" value="1"/>
</dbReference>
<evidence type="ECO:0000259" key="1">
    <source>
        <dbReference type="PROSITE" id="PS51387"/>
    </source>
</evidence>
<sequence length="280" mass="29661">MDVNTITGYRFARTRTDLALTPGERIVAGGTWFFSEPQIDSTGVVDISRIGWPPVEDLPDGGLRIAATCPIATLANLAARPGWRAHPLLFQCATALLASYKIWNVATVGGNVCRSFAAASMVSLTVGLDGEALIWCPDGSERRVPIATFVTGNGINTLEPGEVMRAIDIPGYAMRARTGFGKIALAELGRSGAVVTGRADEDGTTVFGITAATGWPTVLRYPDVPDAATLRTDVTSADGYYTDPLGSADWRRGVSAVLAERIRTDLDQPAGTITTGREES</sequence>
<dbReference type="InterPro" id="IPR002346">
    <property type="entry name" value="Mopterin_DH_FAD-bd"/>
</dbReference>
<keyword evidence="3" id="KW-1185">Reference proteome</keyword>
<dbReference type="Gene3D" id="3.30.465.10">
    <property type="match status" value="1"/>
</dbReference>
<reference evidence="2 3" key="1">
    <citation type="submission" date="2020-01" db="EMBL/GenBank/DDBJ databases">
        <title>Investigation of new actinobacteria for the biodesulphurisation of diesel fuel.</title>
        <authorList>
            <person name="Athi Narayanan S.M."/>
        </authorList>
    </citation>
    <scope>NUCLEOTIDE SEQUENCE [LARGE SCALE GENOMIC DNA]</scope>
    <source>
        <strain evidence="2 3">213E</strain>
    </source>
</reference>
<protein>
    <submittedName>
        <fullName evidence="2">FAD-binding molybdopterin dehydrogenase</fullName>
    </submittedName>
</protein>
<dbReference type="InterPro" id="IPR051312">
    <property type="entry name" value="Diverse_Substr_Oxidored"/>
</dbReference>
<dbReference type="EMBL" id="JAADZU010000026">
    <property type="protein sequence ID" value="NDK89926.1"/>
    <property type="molecule type" value="Genomic_DNA"/>
</dbReference>
<accession>A0A7K3LNW0</accession>
<dbReference type="GO" id="GO:0071949">
    <property type="term" value="F:FAD binding"/>
    <property type="evidence" value="ECO:0007669"/>
    <property type="project" value="InterPro"/>
</dbReference>
<dbReference type="SUPFAM" id="SSF56176">
    <property type="entry name" value="FAD-binding/transporter-associated domain-like"/>
    <property type="match status" value="1"/>
</dbReference>
<dbReference type="AlphaFoldDB" id="A0A7K3LNW0"/>
<comment type="caution">
    <text evidence="2">The sequence shown here is derived from an EMBL/GenBank/DDBJ whole genome shotgun (WGS) entry which is preliminary data.</text>
</comment>
<proteinExistence type="predicted"/>
<evidence type="ECO:0000313" key="2">
    <source>
        <dbReference type="EMBL" id="NDK89926.1"/>
    </source>
</evidence>
<dbReference type="GO" id="GO:0016491">
    <property type="term" value="F:oxidoreductase activity"/>
    <property type="evidence" value="ECO:0007669"/>
    <property type="project" value="InterPro"/>
</dbReference>
<name>A0A7K3LNW0_9ACTN</name>
<dbReference type="InterPro" id="IPR016169">
    <property type="entry name" value="FAD-bd_PCMH_sub2"/>
</dbReference>
<feature type="domain" description="FAD-binding PCMH-type" evidence="1">
    <location>
        <begin position="1"/>
        <end position="174"/>
    </location>
</feature>
<dbReference type="InterPro" id="IPR036318">
    <property type="entry name" value="FAD-bd_PCMH-like_sf"/>
</dbReference>
<gene>
    <name evidence="2" type="ORF">GYA93_10090</name>
</gene>
<dbReference type="Proteomes" id="UP000466307">
    <property type="component" value="Unassembled WGS sequence"/>
</dbReference>
<organism evidence="2 3">
    <name type="scientific">Gordonia desulfuricans</name>
    <dbReference type="NCBI Taxonomy" id="89051"/>
    <lineage>
        <taxon>Bacteria</taxon>
        <taxon>Bacillati</taxon>
        <taxon>Actinomycetota</taxon>
        <taxon>Actinomycetes</taxon>
        <taxon>Mycobacteriales</taxon>
        <taxon>Gordoniaceae</taxon>
        <taxon>Gordonia</taxon>
    </lineage>
</organism>
<dbReference type="PANTHER" id="PTHR42659">
    <property type="entry name" value="XANTHINE DEHYDROGENASE SUBUNIT C-RELATED"/>
    <property type="match status" value="1"/>
</dbReference>
<dbReference type="PROSITE" id="PS51387">
    <property type="entry name" value="FAD_PCMH"/>
    <property type="match status" value="1"/>
</dbReference>
<dbReference type="InterPro" id="IPR016166">
    <property type="entry name" value="FAD-bd_PCMH"/>
</dbReference>
<evidence type="ECO:0000313" key="3">
    <source>
        <dbReference type="Proteomes" id="UP000466307"/>
    </source>
</evidence>